<feature type="transmembrane region" description="Helical" evidence="1">
    <location>
        <begin position="292"/>
        <end position="312"/>
    </location>
</feature>
<keyword evidence="1" id="KW-0472">Membrane</keyword>
<feature type="transmembrane region" description="Helical" evidence="1">
    <location>
        <begin position="62"/>
        <end position="82"/>
    </location>
</feature>
<feature type="transmembrane region" description="Helical" evidence="1">
    <location>
        <begin position="411"/>
        <end position="430"/>
    </location>
</feature>
<name>A0A7C2C127_9DEIN</name>
<protein>
    <submittedName>
        <fullName evidence="2">Sodium-dependent bicarbonate transport family permease</fullName>
    </submittedName>
</protein>
<dbReference type="CDD" id="cd06582">
    <property type="entry name" value="TM_PBP1_LivH_like"/>
    <property type="match status" value="1"/>
</dbReference>
<reference evidence="2" key="1">
    <citation type="journal article" date="2020" name="mSystems">
        <title>Genome- and Community-Level Interaction Insights into Carbon Utilization and Element Cycling Functions of Hydrothermarchaeota in Hydrothermal Sediment.</title>
        <authorList>
            <person name="Zhou Z."/>
            <person name="Liu Y."/>
            <person name="Xu W."/>
            <person name="Pan J."/>
            <person name="Luo Z.H."/>
            <person name="Li M."/>
        </authorList>
    </citation>
    <scope>NUCLEOTIDE SEQUENCE [LARGE SCALE GENOMIC DNA]</scope>
    <source>
        <strain evidence="2">SpSt-246</strain>
    </source>
</reference>
<dbReference type="InterPro" id="IPR010293">
    <property type="entry name" value="Sbt_1"/>
</dbReference>
<feature type="transmembrane region" description="Helical" evidence="1">
    <location>
        <begin position="199"/>
        <end position="216"/>
    </location>
</feature>
<feature type="transmembrane region" description="Helical" evidence="1">
    <location>
        <begin position="374"/>
        <end position="399"/>
    </location>
</feature>
<accession>A0A7C2C127</accession>
<gene>
    <name evidence="2" type="ORF">ENP73_00425</name>
</gene>
<feature type="transmembrane region" description="Helical" evidence="1">
    <location>
        <begin position="259"/>
        <end position="280"/>
    </location>
</feature>
<sequence>MDALELLKLNLLSPMVLAFFLGALARGLRSDLAFPEALYTALSIYLLFAIGLKGGVELSKTPLALLLLPALATLFLGLFRPLSSYLLARRLLGVGREDAGALAAHYGSVSAVTFLAALTFAQGVGHRPEGFLPTLVALLEVPGIVVALLLAKRQGGLGEALPEVLTGKSVVLLLGGLLVGALSGEAGMERVKAFFVDPFYGALTLFLLDLGMVAASRLSALRRVGLRLLLFGAGLALLHGALGVYLGHLAGLSVGGATVLGAMAASASYIAAPAAVRLALPVVEVGGMFLSFARLVAFAIALVAMLALYLFLTRTWMGTAIRAVAQDREAMALMGADPHRIYVVTSAVGGGMAGLAAALLSIQYSVHPHFGAAFGPLTFMICVLGGLGNMPGAFVAAFIMSEVIALGGVTWSTEMGYVVAFALFIVLMFLRPGGLLARRE</sequence>
<evidence type="ECO:0000256" key="1">
    <source>
        <dbReference type="SAM" id="Phobius"/>
    </source>
</evidence>
<keyword evidence="1" id="KW-1133">Transmembrane helix</keyword>
<feature type="transmembrane region" description="Helical" evidence="1">
    <location>
        <begin position="228"/>
        <end position="247"/>
    </location>
</feature>
<feature type="transmembrane region" description="Helical" evidence="1">
    <location>
        <begin position="103"/>
        <end position="124"/>
    </location>
</feature>
<feature type="transmembrane region" description="Helical" evidence="1">
    <location>
        <begin position="130"/>
        <end position="150"/>
    </location>
</feature>
<dbReference type="Pfam" id="PF05982">
    <property type="entry name" value="Sbt_1"/>
    <property type="match status" value="1"/>
</dbReference>
<dbReference type="EMBL" id="DSKL01000017">
    <property type="protein sequence ID" value="HEH81494.1"/>
    <property type="molecule type" value="Genomic_DNA"/>
</dbReference>
<dbReference type="GO" id="GO:0022857">
    <property type="term" value="F:transmembrane transporter activity"/>
    <property type="evidence" value="ECO:0007669"/>
    <property type="project" value="InterPro"/>
</dbReference>
<feature type="transmembrane region" description="Helical" evidence="1">
    <location>
        <begin position="6"/>
        <end position="25"/>
    </location>
</feature>
<feature type="transmembrane region" description="Helical" evidence="1">
    <location>
        <begin position="170"/>
        <end position="187"/>
    </location>
</feature>
<dbReference type="PANTHER" id="PTHR40400">
    <property type="entry name" value="SLR1512 PROTEIN"/>
    <property type="match status" value="1"/>
</dbReference>
<feature type="transmembrane region" description="Helical" evidence="1">
    <location>
        <begin position="37"/>
        <end position="56"/>
    </location>
</feature>
<dbReference type="PANTHER" id="PTHR40400:SF1">
    <property type="entry name" value="SLR1512 PROTEIN"/>
    <property type="match status" value="1"/>
</dbReference>
<evidence type="ECO:0000313" key="2">
    <source>
        <dbReference type="EMBL" id="HEH81494.1"/>
    </source>
</evidence>
<proteinExistence type="predicted"/>
<comment type="caution">
    <text evidence="2">The sequence shown here is derived from an EMBL/GenBank/DDBJ whole genome shotgun (WGS) entry which is preliminary data.</text>
</comment>
<dbReference type="AlphaFoldDB" id="A0A7C2C127"/>
<feature type="transmembrane region" description="Helical" evidence="1">
    <location>
        <begin position="341"/>
        <end position="362"/>
    </location>
</feature>
<organism evidence="2">
    <name type="scientific">Thermus islandicus</name>
    <dbReference type="NCBI Taxonomy" id="540988"/>
    <lineage>
        <taxon>Bacteria</taxon>
        <taxon>Thermotogati</taxon>
        <taxon>Deinococcota</taxon>
        <taxon>Deinococci</taxon>
        <taxon>Thermales</taxon>
        <taxon>Thermaceae</taxon>
        <taxon>Thermus</taxon>
    </lineage>
</organism>
<keyword evidence="1" id="KW-0812">Transmembrane</keyword>
<dbReference type="GO" id="GO:0005886">
    <property type="term" value="C:plasma membrane"/>
    <property type="evidence" value="ECO:0007669"/>
    <property type="project" value="UniProtKB-SubCell"/>
</dbReference>